<sequence length="335" mass="36701">MTLNTQVVEGPKQPIHPSVLPKLDPEYIAFHNEYVANVVPLHTLPWDPAIRNTPAVPGTSEPLKVGKTQDFDLSKAKIRTFTPEGPSPQDGWPGFIFFHGGGWTLGNIASATSFCTNMAIRAKCVVISVDYRLAPENPYPSAIEDAVDALHWVNMNGEKELGVNLNQIAVGGTSSGGNIAAVLALKNAQMDIPIPFIFQLLIVPVTDNTADVATSSGWADNQFSPWLSPARMLWFRNNYLPNEEDLRKWDASPIFAPDDLLAKLPKTWIAVAELDILKEEGINYAERIKKAGVEVEIHVYKGVPHPLMAMDGVLQVGKQLVTDAAEALKNAFYPQ</sequence>
<evidence type="ECO:0000256" key="1">
    <source>
        <dbReference type="ARBA" id="ARBA00010515"/>
    </source>
</evidence>
<organism evidence="4 5">
    <name type="scientific">Hebeloma cylindrosporum</name>
    <dbReference type="NCBI Taxonomy" id="76867"/>
    <lineage>
        <taxon>Eukaryota</taxon>
        <taxon>Fungi</taxon>
        <taxon>Dikarya</taxon>
        <taxon>Basidiomycota</taxon>
        <taxon>Agaricomycotina</taxon>
        <taxon>Agaricomycetes</taxon>
        <taxon>Agaricomycetidae</taxon>
        <taxon>Agaricales</taxon>
        <taxon>Agaricineae</taxon>
        <taxon>Hymenogastraceae</taxon>
        <taxon>Hebeloma</taxon>
    </lineage>
</organism>
<reference evidence="5" key="2">
    <citation type="submission" date="2015-01" db="EMBL/GenBank/DDBJ databases">
        <title>Evolutionary Origins and Diversification of the Mycorrhizal Mutualists.</title>
        <authorList>
            <consortium name="DOE Joint Genome Institute"/>
            <consortium name="Mycorrhizal Genomics Consortium"/>
            <person name="Kohler A."/>
            <person name="Kuo A."/>
            <person name="Nagy L.G."/>
            <person name="Floudas D."/>
            <person name="Copeland A."/>
            <person name="Barry K.W."/>
            <person name="Cichocki N."/>
            <person name="Veneault-Fourrey C."/>
            <person name="LaButti K."/>
            <person name="Lindquist E.A."/>
            <person name="Lipzen A."/>
            <person name="Lundell T."/>
            <person name="Morin E."/>
            <person name="Murat C."/>
            <person name="Riley R."/>
            <person name="Ohm R."/>
            <person name="Sun H."/>
            <person name="Tunlid A."/>
            <person name="Henrissat B."/>
            <person name="Grigoriev I.V."/>
            <person name="Hibbett D.S."/>
            <person name="Martin F."/>
        </authorList>
    </citation>
    <scope>NUCLEOTIDE SEQUENCE [LARGE SCALE GENOMIC DNA]</scope>
    <source>
        <strain evidence="5">h7</strain>
    </source>
</reference>
<dbReference type="InterPro" id="IPR002168">
    <property type="entry name" value="Lipase_GDXG_HIS_AS"/>
</dbReference>
<dbReference type="InterPro" id="IPR029058">
    <property type="entry name" value="AB_hydrolase_fold"/>
</dbReference>
<dbReference type="InterPro" id="IPR050300">
    <property type="entry name" value="GDXG_lipolytic_enzyme"/>
</dbReference>
<dbReference type="SUPFAM" id="SSF53474">
    <property type="entry name" value="alpha/beta-Hydrolases"/>
    <property type="match status" value="1"/>
</dbReference>
<protein>
    <recommendedName>
        <fullName evidence="3">Alpha/beta hydrolase fold-3 domain-containing protein</fullName>
    </recommendedName>
</protein>
<dbReference type="EMBL" id="KN831807">
    <property type="protein sequence ID" value="KIM36277.1"/>
    <property type="molecule type" value="Genomic_DNA"/>
</dbReference>
<proteinExistence type="inferred from homology"/>
<gene>
    <name evidence="4" type="ORF">M413DRAFT_449327</name>
</gene>
<dbReference type="PROSITE" id="PS01173">
    <property type="entry name" value="LIPASE_GDXG_HIS"/>
    <property type="match status" value="1"/>
</dbReference>
<name>A0A0C2Y5F0_HEBCY</name>
<dbReference type="Gene3D" id="3.40.50.1820">
    <property type="entry name" value="alpha/beta hydrolase"/>
    <property type="match status" value="1"/>
</dbReference>
<dbReference type="InterPro" id="IPR013094">
    <property type="entry name" value="AB_hydrolase_3"/>
</dbReference>
<evidence type="ECO:0000259" key="3">
    <source>
        <dbReference type="Pfam" id="PF07859"/>
    </source>
</evidence>
<dbReference type="Proteomes" id="UP000053424">
    <property type="component" value="Unassembled WGS sequence"/>
</dbReference>
<dbReference type="Pfam" id="PF07859">
    <property type="entry name" value="Abhydrolase_3"/>
    <property type="match status" value="1"/>
</dbReference>
<evidence type="ECO:0000313" key="5">
    <source>
        <dbReference type="Proteomes" id="UP000053424"/>
    </source>
</evidence>
<dbReference type="PANTHER" id="PTHR48081">
    <property type="entry name" value="AB HYDROLASE SUPERFAMILY PROTEIN C4A8.06C"/>
    <property type="match status" value="1"/>
</dbReference>
<evidence type="ECO:0000313" key="4">
    <source>
        <dbReference type="EMBL" id="KIM36277.1"/>
    </source>
</evidence>
<dbReference type="AlphaFoldDB" id="A0A0C2Y5F0"/>
<accession>A0A0C2Y5F0</accession>
<dbReference type="PANTHER" id="PTHR48081:SF8">
    <property type="entry name" value="ALPHA_BETA HYDROLASE FOLD-3 DOMAIN-CONTAINING PROTEIN-RELATED"/>
    <property type="match status" value="1"/>
</dbReference>
<keyword evidence="2" id="KW-0378">Hydrolase</keyword>
<dbReference type="HOGENOM" id="CLU_012494_6_2_1"/>
<dbReference type="GO" id="GO:0016787">
    <property type="term" value="F:hydrolase activity"/>
    <property type="evidence" value="ECO:0007669"/>
    <property type="project" value="UniProtKB-KW"/>
</dbReference>
<evidence type="ECO:0000256" key="2">
    <source>
        <dbReference type="ARBA" id="ARBA00022801"/>
    </source>
</evidence>
<feature type="domain" description="Alpha/beta hydrolase fold-3" evidence="3">
    <location>
        <begin position="96"/>
        <end position="307"/>
    </location>
</feature>
<dbReference type="STRING" id="686832.A0A0C2Y5F0"/>
<keyword evidence="5" id="KW-1185">Reference proteome</keyword>
<dbReference type="OrthoDB" id="408631at2759"/>
<reference evidence="4 5" key="1">
    <citation type="submission" date="2014-04" db="EMBL/GenBank/DDBJ databases">
        <authorList>
            <consortium name="DOE Joint Genome Institute"/>
            <person name="Kuo A."/>
            <person name="Gay G."/>
            <person name="Dore J."/>
            <person name="Kohler A."/>
            <person name="Nagy L.G."/>
            <person name="Floudas D."/>
            <person name="Copeland A."/>
            <person name="Barry K.W."/>
            <person name="Cichocki N."/>
            <person name="Veneault-Fourrey C."/>
            <person name="LaButti K."/>
            <person name="Lindquist E.A."/>
            <person name="Lipzen A."/>
            <person name="Lundell T."/>
            <person name="Morin E."/>
            <person name="Murat C."/>
            <person name="Sun H."/>
            <person name="Tunlid A."/>
            <person name="Henrissat B."/>
            <person name="Grigoriev I.V."/>
            <person name="Hibbett D.S."/>
            <person name="Martin F."/>
            <person name="Nordberg H.P."/>
            <person name="Cantor M.N."/>
            <person name="Hua S.X."/>
        </authorList>
    </citation>
    <scope>NUCLEOTIDE SEQUENCE [LARGE SCALE GENOMIC DNA]</scope>
    <source>
        <strain evidence="5">h7</strain>
    </source>
</reference>
<comment type="similarity">
    <text evidence="1">Belongs to the 'GDXG' lipolytic enzyme family.</text>
</comment>